<dbReference type="PATRIC" id="fig|1235789.3.peg.3778"/>
<accession>S0GQ16</accession>
<dbReference type="NCBIfam" id="TIGR04056">
    <property type="entry name" value="OMP_RagA_SusC"/>
    <property type="match status" value="1"/>
</dbReference>
<keyword evidence="7 8" id="KW-0998">Cell outer membrane</keyword>
<dbReference type="GO" id="GO:0009279">
    <property type="term" value="C:cell outer membrane"/>
    <property type="evidence" value="ECO:0007669"/>
    <property type="project" value="UniProtKB-SubCell"/>
</dbReference>
<dbReference type="InterPro" id="IPR037066">
    <property type="entry name" value="Plug_dom_sf"/>
</dbReference>
<keyword evidence="3 8" id="KW-1134">Transmembrane beta strand</keyword>
<sequence length="1130" mass="124618">MKKKPIGEKYALLLSNFKHIFRVMKLTFLLFLLCISGVWANKANSQTTKVSIQAENMHMKDILSQIESQTDFLFVYNYENVDLSQKVSLNASNISVAEVLKIIFRNSDVVYAMEGNNILLMKNTAEGQQQNSKRITGKVTDSKGEAIIGANVVVKGTMNGTTTDMDGNYSLNVSPSSIIQVSYIGYITQEYPTQNKKSFNIILKEDLQALDEVVVVGYGTQKKEVVTAAITTVKASDIAVSPSADVAAGLAGRLSGVIINTRSGEVGNEGTSIFVRGKSTYANGTEPLYVVDGIARTEEDGILSRMDPNDIESISVLKDASAAIYGSRAANGVILITTKRGKEGVKPTINITYNHSFAQPTRIVEMADAATYATAHNWANLTKGLEPTYSEEEIRKFADGSDPLNYPNTDWYRTVQKTWTHQDKANLSLRGGSEKVQYFMSGGFLNQGTPFNNGFTHNRQINVRSNLDARVNNYIKVSLDLSAKKLDRVLPRDGSVNGGSMYSHVALNLPTILAKYPGTDLAAPARDGDNPLVQTSGEAGETKTDRWIFNSLANITIDLPWVKGLSLVGSIAYDYYHQKYKQFKNVAYVYNYDQAMNEYSKVMVPTVSSPSLNIEEKRSESLTGNVRANYHNTFNSVHTIDAFLGFEGNKSSSNMLSGYRGNFPSGMIPELPFGDSNTQTNNGSWSETARLNYFGRALYDYDNKYMVQFQFRYDGSQNFPPGNRYGFFPGVSAGWTLSKENFMSNINWLDNLKLRASWGQMGNDAIAAYQYLVLYGLSSGAVFNGAQASGLYQKGTPNPNITWEIANSYDVGVESRFFGGQLSFEFDWFKSRRTNILTKRNASVPEFTGLSLPDENIGIAENTGIEFMIGHQKAVNKDFSYSISGNFTYAKNNVVFSDEAPMAEEYQKAEGHPIGSSLRYKAIGIYSEADINDSNVAKRPGTMAGDIKIFDANGDGEINSLDRIRQDLTDIPQIVYGLNFSATWKQFDISLLFQGQAKVINTIQEAWVDPSSGGAGNLMKWWTEDMWTPENQDGTKPRLGTPNRINGTTFTNINAAFFKLKNAEIGYTLPASARGKIGVANARIYLSGTNLFSIDHMRGMGIDPEATGSGYGGWALNPQRLINLGVNISF</sequence>
<dbReference type="Gene3D" id="2.60.40.1120">
    <property type="entry name" value="Carboxypeptidase-like, regulatory domain"/>
    <property type="match status" value="1"/>
</dbReference>
<dbReference type="Pfam" id="PF13715">
    <property type="entry name" value="CarbopepD_reg_2"/>
    <property type="match status" value="1"/>
</dbReference>
<dbReference type="InterPro" id="IPR012910">
    <property type="entry name" value="Plug_dom"/>
</dbReference>
<reference evidence="10 11" key="1">
    <citation type="submission" date="2013-04" db="EMBL/GenBank/DDBJ databases">
        <title>The Genome Sequence of Parabacteroides goldsteinii dnLKV18.</title>
        <authorList>
            <consortium name="The Broad Institute Genomics Platform"/>
            <consortium name="The Broad Institute Genome Sequencing Center for Infectious Disease"/>
            <person name="Earl A."/>
            <person name="Xavier R."/>
            <person name="Kuhn K."/>
            <person name="Stappenbeck T."/>
            <person name="Walker B."/>
            <person name="Young S."/>
            <person name="Zeng Q."/>
            <person name="Gargeya S."/>
            <person name="Fitzgerald M."/>
            <person name="Haas B."/>
            <person name="Abouelleil A."/>
            <person name="Allen A.W."/>
            <person name="Alvarado L."/>
            <person name="Arachchi H.M."/>
            <person name="Berlin A.M."/>
            <person name="Chapman S.B."/>
            <person name="Gainer-Dewar J."/>
            <person name="Goldberg J."/>
            <person name="Griggs A."/>
            <person name="Gujja S."/>
            <person name="Hansen M."/>
            <person name="Howarth C."/>
            <person name="Imamovic A."/>
            <person name="Ireland A."/>
            <person name="Larimer J."/>
            <person name="McCowan C."/>
            <person name="Murphy C."/>
            <person name="Pearson M."/>
            <person name="Poon T.W."/>
            <person name="Priest M."/>
            <person name="Roberts A."/>
            <person name="Saif S."/>
            <person name="Shea T."/>
            <person name="Sisk P."/>
            <person name="Sykes S."/>
            <person name="Wortman J."/>
            <person name="Nusbaum C."/>
            <person name="Birren B."/>
        </authorList>
    </citation>
    <scope>NUCLEOTIDE SEQUENCE [LARGE SCALE GENOMIC DNA]</scope>
    <source>
        <strain evidence="11">dnLKV18</strain>
    </source>
</reference>
<evidence type="ECO:0000256" key="6">
    <source>
        <dbReference type="ARBA" id="ARBA00023136"/>
    </source>
</evidence>
<dbReference type="InterPro" id="IPR023996">
    <property type="entry name" value="TonB-dep_OMP_SusC/RagA"/>
</dbReference>
<evidence type="ECO:0000256" key="2">
    <source>
        <dbReference type="ARBA" id="ARBA00022448"/>
    </source>
</evidence>
<name>S0GQ16_9BACT</name>
<keyword evidence="5" id="KW-0732">Signal</keyword>
<evidence type="ECO:0000256" key="5">
    <source>
        <dbReference type="ARBA" id="ARBA00022729"/>
    </source>
</evidence>
<proteinExistence type="inferred from homology"/>
<keyword evidence="11" id="KW-1185">Reference proteome</keyword>
<dbReference type="InterPro" id="IPR036942">
    <property type="entry name" value="Beta-barrel_TonB_sf"/>
</dbReference>
<comment type="caution">
    <text evidence="10">The sequence shown here is derived from an EMBL/GenBank/DDBJ whole genome shotgun (WGS) entry which is preliminary data.</text>
</comment>
<dbReference type="PANTHER" id="PTHR30069:SF29">
    <property type="entry name" value="HEMOGLOBIN AND HEMOGLOBIN-HAPTOGLOBIN-BINDING PROTEIN 1-RELATED"/>
    <property type="match status" value="1"/>
</dbReference>
<protein>
    <submittedName>
        <fullName evidence="10">SusC/RagA family TonB-linked outer membrane protein</fullName>
    </submittedName>
</protein>
<comment type="subcellular location">
    <subcellularLocation>
        <location evidence="1 8">Cell outer membrane</location>
        <topology evidence="1 8">Multi-pass membrane protein</topology>
    </subcellularLocation>
</comment>
<dbReference type="InterPro" id="IPR039426">
    <property type="entry name" value="TonB-dep_rcpt-like"/>
</dbReference>
<evidence type="ECO:0000256" key="8">
    <source>
        <dbReference type="PROSITE-ProRule" id="PRU01360"/>
    </source>
</evidence>
<dbReference type="Gene3D" id="2.170.130.10">
    <property type="entry name" value="TonB-dependent receptor, plug domain"/>
    <property type="match status" value="1"/>
</dbReference>
<dbReference type="InterPro" id="IPR008969">
    <property type="entry name" value="CarboxyPept-like_regulatory"/>
</dbReference>
<evidence type="ECO:0000313" key="10">
    <source>
        <dbReference type="EMBL" id="EOS15458.1"/>
    </source>
</evidence>
<evidence type="ECO:0000256" key="3">
    <source>
        <dbReference type="ARBA" id="ARBA00022452"/>
    </source>
</evidence>
<keyword evidence="6 8" id="KW-0472">Membrane</keyword>
<evidence type="ECO:0000313" key="11">
    <source>
        <dbReference type="Proteomes" id="UP000014140"/>
    </source>
</evidence>
<dbReference type="Pfam" id="PF07660">
    <property type="entry name" value="STN"/>
    <property type="match status" value="1"/>
</dbReference>
<keyword evidence="2 8" id="KW-0813">Transport</keyword>
<dbReference type="InterPro" id="IPR011662">
    <property type="entry name" value="Secretin/TonB_short_N"/>
</dbReference>
<evidence type="ECO:0000259" key="9">
    <source>
        <dbReference type="SMART" id="SM00965"/>
    </source>
</evidence>
<dbReference type="Gene3D" id="2.40.170.20">
    <property type="entry name" value="TonB-dependent receptor, beta-barrel domain"/>
    <property type="match status" value="1"/>
</dbReference>
<keyword evidence="4 8" id="KW-0812">Transmembrane</keyword>
<dbReference type="NCBIfam" id="TIGR04057">
    <property type="entry name" value="SusC_RagA_signa"/>
    <property type="match status" value="1"/>
</dbReference>
<dbReference type="SUPFAM" id="SSF56935">
    <property type="entry name" value="Porins"/>
    <property type="match status" value="1"/>
</dbReference>
<comment type="similarity">
    <text evidence="8">Belongs to the TonB-dependent receptor family.</text>
</comment>
<dbReference type="InterPro" id="IPR023997">
    <property type="entry name" value="TonB-dep_OMP_SusC/RagA_CS"/>
</dbReference>
<dbReference type="GO" id="GO:0015344">
    <property type="term" value="F:siderophore uptake transmembrane transporter activity"/>
    <property type="evidence" value="ECO:0007669"/>
    <property type="project" value="TreeGrafter"/>
</dbReference>
<evidence type="ECO:0000256" key="7">
    <source>
        <dbReference type="ARBA" id="ARBA00023237"/>
    </source>
</evidence>
<dbReference type="SUPFAM" id="SSF49464">
    <property type="entry name" value="Carboxypeptidase regulatory domain-like"/>
    <property type="match status" value="1"/>
</dbReference>
<evidence type="ECO:0000256" key="1">
    <source>
        <dbReference type="ARBA" id="ARBA00004571"/>
    </source>
</evidence>
<dbReference type="SMART" id="SM00965">
    <property type="entry name" value="STN"/>
    <property type="match status" value="1"/>
</dbReference>
<evidence type="ECO:0000256" key="4">
    <source>
        <dbReference type="ARBA" id="ARBA00022692"/>
    </source>
</evidence>
<dbReference type="GO" id="GO:0044718">
    <property type="term" value="P:siderophore transmembrane transport"/>
    <property type="evidence" value="ECO:0007669"/>
    <property type="project" value="TreeGrafter"/>
</dbReference>
<feature type="domain" description="Secretin/TonB short N-terminal" evidence="9">
    <location>
        <begin position="72"/>
        <end position="123"/>
    </location>
</feature>
<organism evidence="10 11">
    <name type="scientific">Parabacteroides goldsteinii dnLKV18</name>
    <dbReference type="NCBI Taxonomy" id="1235789"/>
    <lineage>
        <taxon>Bacteria</taxon>
        <taxon>Pseudomonadati</taxon>
        <taxon>Bacteroidota</taxon>
        <taxon>Bacteroidia</taxon>
        <taxon>Bacteroidales</taxon>
        <taxon>Tannerellaceae</taxon>
        <taxon>Parabacteroides</taxon>
    </lineage>
</organism>
<dbReference type="EMBL" id="ASSQ01000020">
    <property type="protein sequence ID" value="EOS15458.1"/>
    <property type="molecule type" value="Genomic_DNA"/>
</dbReference>
<dbReference type="PANTHER" id="PTHR30069">
    <property type="entry name" value="TONB-DEPENDENT OUTER MEMBRANE RECEPTOR"/>
    <property type="match status" value="1"/>
</dbReference>
<dbReference type="FunFam" id="2.170.130.10:FF:000003">
    <property type="entry name" value="SusC/RagA family TonB-linked outer membrane protein"/>
    <property type="match status" value="1"/>
</dbReference>
<dbReference type="HOGENOM" id="CLU_004317_1_1_10"/>
<dbReference type="FunFam" id="2.60.40.1120:FF:000003">
    <property type="entry name" value="Outer membrane protein Omp121"/>
    <property type="match status" value="1"/>
</dbReference>
<dbReference type="AlphaFoldDB" id="S0GQ16"/>
<gene>
    <name evidence="10" type="ORF">C803_03768</name>
</gene>
<dbReference type="PROSITE" id="PS52016">
    <property type="entry name" value="TONB_DEPENDENT_REC_3"/>
    <property type="match status" value="1"/>
</dbReference>
<dbReference type="Proteomes" id="UP000014140">
    <property type="component" value="Unassembled WGS sequence"/>
</dbReference>
<dbReference type="Pfam" id="PF07715">
    <property type="entry name" value="Plug"/>
    <property type="match status" value="1"/>
</dbReference>